<dbReference type="EMBL" id="MU859066">
    <property type="protein sequence ID" value="KAK3956370.1"/>
    <property type="molecule type" value="Genomic_DNA"/>
</dbReference>
<reference evidence="2" key="2">
    <citation type="submission" date="2023-06" db="EMBL/GenBank/DDBJ databases">
        <authorList>
            <consortium name="Lawrence Berkeley National Laboratory"/>
            <person name="Mondo S.J."/>
            <person name="Hensen N."/>
            <person name="Bonometti L."/>
            <person name="Westerberg I."/>
            <person name="Brannstrom I.O."/>
            <person name="Guillou S."/>
            <person name="Cros-Aarteil S."/>
            <person name="Calhoun S."/>
            <person name="Haridas S."/>
            <person name="Kuo A."/>
            <person name="Pangilinan J."/>
            <person name="Riley R."/>
            <person name="Labutti K."/>
            <person name="Andreopoulos B."/>
            <person name="Lipzen A."/>
            <person name="Chen C."/>
            <person name="Yanf M."/>
            <person name="Daum C."/>
            <person name="Ng V."/>
            <person name="Clum A."/>
            <person name="Steindorff A."/>
            <person name="Ohm R."/>
            <person name="Martin F."/>
            <person name="Silar P."/>
            <person name="Natvig D."/>
            <person name="Lalanne C."/>
            <person name="Gautier V."/>
            <person name="Ament-Velasquez S.L."/>
            <person name="Kruys A."/>
            <person name="Hutchinson M.I."/>
            <person name="Powell A.J."/>
            <person name="Barry K."/>
            <person name="Miller A.N."/>
            <person name="Grigoriev I.V."/>
            <person name="Debuchy R."/>
            <person name="Gladieux P."/>
            <person name="Thoren M.H."/>
            <person name="Johannesson H."/>
        </authorList>
    </citation>
    <scope>NUCLEOTIDE SEQUENCE</scope>
    <source>
        <strain evidence="2">CBS 626.80</strain>
    </source>
</reference>
<name>A0AAN6P2D0_9PEZI</name>
<feature type="chain" id="PRO_5042976363" evidence="1">
    <location>
        <begin position="23"/>
        <end position="215"/>
    </location>
</feature>
<reference evidence="2" key="1">
    <citation type="journal article" date="2023" name="Mol. Phylogenet. Evol.">
        <title>Genome-scale phylogeny and comparative genomics of the fungal order Sordariales.</title>
        <authorList>
            <person name="Hensen N."/>
            <person name="Bonometti L."/>
            <person name="Westerberg I."/>
            <person name="Brannstrom I.O."/>
            <person name="Guillou S."/>
            <person name="Cros-Aarteil S."/>
            <person name="Calhoun S."/>
            <person name="Haridas S."/>
            <person name="Kuo A."/>
            <person name="Mondo S."/>
            <person name="Pangilinan J."/>
            <person name="Riley R."/>
            <person name="LaButti K."/>
            <person name="Andreopoulos B."/>
            <person name="Lipzen A."/>
            <person name="Chen C."/>
            <person name="Yan M."/>
            <person name="Daum C."/>
            <person name="Ng V."/>
            <person name="Clum A."/>
            <person name="Steindorff A."/>
            <person name="Ohm R.A."/>
            <person name="Martin F."/>
            <person name="Silar P."/>
            <person name="Natvig D.O."/>
            <person name="Lalanne C."/>
            <person name="Gautier V."/>
            <person name="Ament-Velasquez S.L."/>
            <person name="Kruys A."/>
            <person name="Hutchinson M.I."/>
            <person name="Powell A.J."/>
            <person name="Barry K."/>
            <person name="Miller A.N."/>
            <person name="Grigoriev I.V."/>
            <person name="Debuchy R."/>
            <person name="Gladieux P."/>
            <person name="Hiltunen Thoren M."/>
            <person name="Johannesson H."/>
        </authorList>
    </citation>
    <scope>NUCLEOTIDE SEQUENCE</scope>
    <source>
        <strain evidence="2">CBS 626.80</strain>
    </source>
</reference>
<gene>
    <name evidence="2" type="ORF">QBC32DRAFT_136901</name>
</gene>
<proteinExistence type="predicted"/>
<organism evidence="2 3">
    <name type="scientific">Pseudoneurospora amorphoporcata</name>
    <dbReference type="NCBI Taxonomy" id="241081"/>
    <lineage>
        <taxon>Eukaryota</taxon>
        <taxon>Fungi</taxon>
        <taxon>Dikarya</taxon>
        <taxon>Ascomycota</taxon>
        <taxon>Pezizomycotina</taxon>
        <taxon>Sordariomycetes</taxon>
        <taxon>Sordariomycetidae</taxon>
        <taxon>Sordariales</taxon>
        <taxon>Sordariaceae</taxon>
        <taxon>Pseudoneurospora</taxon>
    </lineage>
</organism>
<dbReference type="Proteomes" id="UP001303222">
    <property type="component" value="Unassembled WGS sequence"/>
</dbReference>
<dbReference type="PANTHER" id="PTHR35605">
    <property type="entry name" value="ECP2 EFFECTOR PROTEIN DOMAIN-CONTAINING PROTEIN-RELATED"/>
    <property type="match status" value="1"/>
</dbReference>
<evidence type="ECO:0000256" key="1">
    <source>
        <dbReference type="SAM" id="SignalP"/>
    </source>
</evidence>
<evidence type="ECO:0000313" key="2">
    <source>
        <dbReference type="EMBL" id="KAK3956370.1"/>
    </source>
</evidence>
<comment type="caution">
    <text evidence="2">The sequence shown here is derived from an EMBL/GenBank/DDBJ whole genome shotgun (WGS) entry which is preliminary data.</text>
</comment>
<accession>A0AAN6P2D0</accession>
<dbReference type="AlphaFoldDB" id="A0AAN6P2D0"/>
<evidence type="ECO:0000313" key="3">
    <source>
        <dbReference type="Proteomes" id="UP001303222"/>
    </source>
</evidence>
<feature type="signal peptide" evidence="1">
    <location>
        <begin position="1"/>
        <end position="22"/>
    </location>
</feature>
<keyword evidence="1" id="KW-0732">Signal</keyword>
<dbReference type="PANTHER" id="PTHR35605:SF1">
    <property type="entry name" value="ECP2 EFFECTOR PROTEIN DOMAIN-CONTAINING PROTEIN-RELATED"/>
    <property type="match status" value="1"/>
</dbReference>
<protein>
    <submittedName>
        <fullName evidence="2">Uncharacterized protein</fullName>
    </submittedName>
</protein>
<keyword evidence="3" id="KW-1185">Reference proteome</keyword>
<sequence length="215" mass="22790">MRSSALVSGAILAILQAIPSSALPASDAKSAPGPIPGYGIEDITWEVKAHPDGPTMNVTGTIQQVFDALDKANPNFRQDFGIADSSVLAATTESASSYEVERVICDVFDYARKDATQDGINHLNSVPGAPANGPGPGNCGRVSCSYASAIYWCNDNPDVKSLDSYGSIGWAAQFTLDSKDKACKDIWGETPVDDGVKGQVFVKDNWNVVVRKDDC</sequence>